<dbReference type="EMBL" id="JAPFFF010000014">
    <property type="protein sequence ID" value="KAK8870145.1"/>
    <property type="molecule type" value="Genomic_DNA"/>
</dbReference>
<evidence type="ECO:0000313" key="2">
    <source>
        <dbReference type="Proteomes" id="UP001470230"/>
    </source>
</evidence>
<gene>
    <name evidence="1" type="ORF">M9Y10_008022</name>
</gene>
<evidence type="ECO:0000313" key="1">
    <source>
        <dbReference type="EMBL" id="KAK8870145.1"/>
    </source>
</evidence>
<accession>A0ABR2IZB6</accession>
<protein>
    <submittedName>
        <fullName evidence="1">Uncharacterized protein</fullName>
    </submittedName>
</protein>
<dbReference type="Proteomes" id="UP001470230">
    <property type="component" value="Unassembled WGS sequence"/>
</dbReference>
<keyword evidence="2" id="KW-1185">Reference proteome</keyword>
<reference evidence="1 2" key="1">
    <citation type="submission" date="2024-04" db="EMBL/GenBank/DDBJ databases">
        <title>Tritrichomonas musculus Genome.</title>
        <authorList>
            <person name="Alves-Ferreira E."/>
            <person name="Grigg M."/>
            <person name="Lorenzi H."/>
            <person name="Galac M."/>
        </authorList>
    </citation>
    <scope>NUCLEOTIDE SEQUENCE [LARGE SCALE GENOMIC DNA]</scope>
    <source>
        <strain evidence="1 2">EAF2021</strain>
    </source>
</reference>
<proteinExistence type="predicted"/>
<name>A0ABR2IZB6_9EUKA</name>
<organism evidence="1 2">
    <name type="scientific">Tritrichomonas musculus</name>
    <dbReference type="NCBI Taxonomy" id="1915356"/>
    <lineage>
        <taxon>Eukaryota</taxon>
        <taxon>Metamonada</taxon>
        <taxon>Parabasalia</taxon>
        <taxon>Tritrichomonadida</taxon>
        <taxon>Tritrichomonadidae</taxon>
        <taxon>Tritrichomonas</taxon>
    </lineage>
</organism>
<sequence length="184" mass="21898">MQYLFRTYNGNKYIHSFGQEDTIEDAINYFECYFNFKDVKIYPIEDDGPKYHVEYSKHLNSFNTKRFLLCARYTRNSKRYSPEKDIKEQTFMKTPEPKKYNGQHRKESILLIQHASNLLLDNPDFDNIFNAILNIAKKSNIEHFNILKENKNKRKILELLRGPKDVSFKIETDDDLQIVNDGSL</sequence>
<comment type="caution">
    <text evidence="1">The sequence shown here is derived from an EMBL/GenBank/DDBJ whole genome shotgun (WGS) entry which is preliminary data.</text>
</comment>